<dbReference type="InterPro" id="IPR003959">
    <property type="entry name" value="ATPase_AAA_core"/>
</dbReference>
<name>A0A6C0IJV1_9ZZZZ</name>
<dbReference type="PANTHER" id="PTHR11669:SF20">
    <property type="entry name" value="REPLICATION FACTOR C SUBUNIT 4"/>
    <property type="match status" value="1"/>
</dbReference>
<evidence type="ECO:0000256" key="2">
    <source>
        <dbReference type="ARBA" id="ARBA00022741"/>
    </source>
</evidence>
<keyword evidence="2" id="KW-0547">Nucleotide-binding</keyword>
<proteinExistence type="predicted"/>
<evidence type="ECO:0000259" key="4">
    <source>
        <dbReference type="SMART" id="SM00382"/>
    </source>
</evidence>
<dbReference type="InterPro" id="IPR050238">
    <property type="entry name" value="DNA_Rep/Repair_Clamp_Loader"/>
</dbReference>
<dbReference type="GO" id="GO:0005524">
    <property type="term" value="F:ATP binding"/>
    <property type="evidence" value="ECO:0007669"/>
    <property type="project" value="UniProtKB-KW"/>
</dbReference>
<evidence type="ECO:0000256" key="3">
    <source>
        <dbReference type="ARBA" id="ARBA00022840"/>
    </source>
</evidence>
<dbReference type="SUPFAM" id="SSF52540">
    <property type="entry name" value="P-loop containing nucleoside triphosphate hydrolases"/>
    <property type="match status" value="1"/>
</dbReference>
<dbReference type="EMBL" id="MN740208">
    <property type="protein sequence ID" value="QHT93511.1"/>
    <property type="molecule type" value="Genomic_DNA"/>
</dbReference>
<dbReference type="GO" id="GO:0003689">
    <property type="term" value="F:DNA clamp loader activity"/>
    <property type="evidence" value="ECO:0007669"/>
    <property type="project" value="TreeGrafter"/>
</dbReference>
<evidence type="ECO:0000256" key="1">
    <source>
        <dbReference type="ARBA" id="ARBA00022705"/>
    </source>
</evidence>
<dbReference type="AlphaFoldDB" id="A0A6C0IJV1"/>
<feature type="domain" description="AAA+ ATPase" evidence="4">
    <location>
        <begin position="44"/>
        <end position="168"/>
    </location>
</feature>
<dbReference type="SMART" id="SM00382">
    <property type="entry name" value="AAA"/>
    <property type="match status" value="1"/>
</dbReference>
<dbReference type="InterPro" id="IPR027417">
    <property type="entry name" value="P-loop_NTPase"/>
</dbReference>
<dbReference type="PANTHER" id="PTHR11669">
    <property type="entry name" value="REPLICATION FACTOR C / DNA POLYMERASE III GAMMA-TAU SUBUNIT"/>
    <property type="match status" value="1"/>
</dbReference>
<dbReference type="GO" id="GO:0006281">
    <property type="term" value="P:DNA repair"/>
    <property type="evidence" value="ECO:0007669"/>
    <property type="project" value="TreeGrafter"/>
</dbReference>
<dbReference type="Gene3D" id="3.40.50.300">
    <property type="entry name" value="P-loop containing nucleotide triphosphate hydrolases"/>
    <property type="match status" value="1"/>
</dbReference>
<dbReference type="GO" id="GO:0005634">
    <property type="term" value="C:nucleus"/>
    <property type="evidence" value="ECO:0007669"/>
    <property type="project" value="TreeGrafter"/>
</dbReference>
<dbReference type="Pfam" id="PF00004">
    <property type="entry name" value="AAA"/>
    <property type="match status" value="1"/>
</dbReference>
<sequence>MTSNNETSIKTIPWVEKYRPSSFDEIVLSDTNNTICQNIVTMDYFPNLLFYGPPGTGKTTTIINLINAYQQNTMGKQEHSLMIHLNASDDRGIDIIRNQILQFVNSKCLFTSGLKFVILDEVDYMTKNAQQALRHLINLYSSNVRFCLICNYISRIDSGLQTELLKIRFNNLPEDKIYSFLQNIAKNENIELPIETVQSIQKMYGSDIRSMINFIQCNHNTSLCDEDFFIINSKTWNDLTKEIKKASKLKTKQNINRYSSLFNYVLNLTTTYNLTLKNMMKDYLTYLIRDKQINVTPNFLNFVERLLHVTSNVDDKTYSNYAFSNLEKFVELL</sequence>
<evidence type="ECO:0000313" key="5">
    <source>
        <dbReference type="EMBL" id="QHT93511.1"/>
    </source>
</evidence>
<dbReference type="GO" id="GO:0006261">
    <property type="term" value="P:DNA-templated DNA replication"/>
    <property type="evidence" value="ECO:0007669"/>
    <property type="project" value="TreeGrafter"/>
</dbReference>
<dbReference type="Gene3D" id="1.10.8.60">
    <property type="match status" value="1"/>
</dbReference>
<protein>
    <recommendedName>
        <fullName evidence="4">AAA+ ATPase domain-containing protein</fullName>
    </recommendedName>
</protein>
<keyword evidence="1" id="KW-0235">DNA replication</keyword>
<dbReference type="GO" id="GO:0005663">
    <property type="term" value="C:DNA replication factor C complex"/>
    <property type="evidence" value="ECO:0007669"/>
    <property type="project" value="TreeGrafter"/>
</dbReference>
<dbReference type="InterPro" id="IPR003593">
    <property type="entry name" value="AAA+_ATPase"/>
</dbReference>
<accession>A0A6C0IJV1</accession>
<dbReference type="CDD" id="cd00009">
    <property type="entry name" value="AAA"/>
    <property type="match status" value="1"/>
</dbReference>
<organism evidence="5">
    <name type="scientific">viral metagenome</name>
    <dbReference type="NCBI Taxonomy" id="1070528"/>
    <lineage>
        <taxon>unclassified sequences</taxon>
        <taxon>metagenomes</taxon>
        <taxon>organismal metagenomes</taxon>
    </lineage>
</organism>
<keyword evidence="3" id="KW-0067">ATP-binding</keyword>
<dbReference type="GO" id="GO:0016887">
    <property type="term" value="F:ATP hydrolysis activity"/>
    <property type="evidence" value="ECO:0007669"/>
    <property type="project" value="InterPro"/>
</dbReference>
<reference evidence="5" key="1">
    <citation type="journal article" date="2020" name="Nature">
        <title>Giant virus diversity and host interactions through global metagenomics.</title>
        <authorList>
            <person name="Schulz F."/>
            <person name="Roux S."/>
            <person name="Paez-Espino D."/>
            <person name="Jungbluth S."/>
            <person name="Walsh D.A."/>
            <person name="Denef V.J."/>
            <person name="McMahon K.D."/>
            <person name="Konstantinidis K.T."/>
            <person name="Eloe-Fadrosh E.A."/>
            <person name="Kyrpides N.C."/>
            <person name="Woyke T."/>
        </authorList>
    </citation>
    <scope>NUCLEOTIDE SEQUENCE</scope>
    <source>
        <strain evidence="5">GVMAG-M-3300024252-29</strain>
    </source>
</reference>